<sequence>MRRAGPAGRRGRAAGLEHPQRIRGRSARLLPAAQVLEDIADQLRRAVRASLE</sequence>
<feature type="region of interest" description="Disordered" evidence="1">
    <location>
        <begin position="1"/>
        <end position="22"/>
    </location>
</feature>
<dbReference type="EMBL" id="JBHSON010000004">
    <property type="protein sequence ID" value="MFC5744740.1"/>
    <property type="molecule type" value="Genomic_DNA"/>
</dbReference>
<protein>
    <submittedName>
        <fullName evidence="2">Uncharacterized protein</fullName>
    </submittedName>
</protein>
<evidence type="ECO:0000256" key="1">
    <source>
        <dbReference type="SAM" id="MobiDB-lite"/>
    </source>
</evidence>
<dbReference type="RefSeq" id="WP_378280171.1">
    <property type="nucleotide sequence ID" value="NZ_JBHSON010000004.1"/>
</dbReference>
<name>A0ABW0ZVA8_9ACTN</name>
<organism evidence="2 3">
    <name type="scientific">Actinomadura rugatobispora</name>
    <dbReference type="NCBI Taxonomy" id="1994"/>
    <lineage>
        <taxon>Bacteria</taxon>
        <taxon>Bacillati</taxon>
        <taxon>Actinomycetota</taxon>
        <taxon>Actinomycetes</taxon>
        <taxon>Streptosporangiales</taxon>
        <taxon>Thermomonosporaceae</taxon>
        <taxon>Actinomadura</taxon>
    </lineage>
</organism>
<gene>
    <name evidence="2" type="ORF">ACFPZN_03830</name>
</gene>
<comment type="caution">
    <text evidence="2">The sequence shown here is derived from an EMBL/GenBank/DDBJ whole genome shotgun (WGS) entry which is preliminary data.</text>
</comment>
<evidence type="ECO:0000313" key="3">
    <source>
        <dbReference type="Proteomes" id="UP001596074"/>
    </source>
</evidence>
<accession>A0ABW0ZVA8</accession>
<evidence type="ECO:0000313" key="2">
    <source>
        <dbReference type="EMBL" id="MFC5744740.1"/>
    </source>
</evidence>
<keyword evidence="3" id="KW-1185">Reference proteome</keyword>
<reference evidence="3" key="1">
    <citation type="journal article" date="2019" name="Int. J. Syst. Evol. Microbiol.">
        <title>The Global Catalogue of Microorganisms (GCM) 10K type strain sequencing project: providing services to taxonomists for standard genome sequencing and annotation.</title>
        <authorList>
            <consortium name="The Broad Institute Genomics Platform"/>
            <consortium name="The Broad Institute Genome Sequencing Center for Infectious Disease"/>
            <person name="Wu L."/>
            <person name="Ma J."/>
        </authorList>
    </citation>
    <scope>NUCLEOTIDE SEQUENCE [LARGE SCALE GENOMIC DNA]</scope>
    <source>
        <strain evidence="3">KCTC 42087</strain>
    </source>
</reference>
<dbReference type="Proteomes" id="UP001596074">
    <property type="component" value="Unassembled WGS sequence"/>
</dbReference>
<proteinExistence type="predicted"/>